<name>A0A936Z1F0_9BURK</name>
<organism evidence="2 3">
    <name type="scientific">Ramlibacter monticola</name>
    <dbReference type="NCBI Taxonomy" id="1926872"/>
    <lineage>
        <taxon>Bacteria</taxon>
        <taxon>Pseudomonadati</taxon>
        <taxon>Pseudomonadota</taxon>
        <taxon>Betaproteobacteria</taxon>
        <taxon>Burkholderiales</taxon>
        <taxon>Comamonadaceae</taxon>
        <taxon>Ramlibacter</taxon>
    </lineage>
</organism>
<keyword evidence="1" id="KW-0472">Membrane</keyword>
<evidence type="ECO:0000313" key="3">
    <source>
        <dbReference type="Proteomes" id="UP000599109"/>
    </source>
</evidence>
<proteinExistence type="predicted"/>
<feature type="transmembrane region" description="Helical" evidence="1">
    <location>
        <begin position="16"/>
        <end position="36"/>
    </location>
</feature>
<dbReference type="InterPro" id="IPR025570">
    <property type="entry name" value="DUF4337"/>
</dbReference>
<keyword evidence="1" id="KW-0812">Transmembrane</keyword>
<gene>
    <name evidence="2" type="ORF">JJ685_15330</name>
</gene>
<dbReference type="RefSeq" id="WP_201675132.1">
    <property type="nucleotide sequence ID" value="NZ_JAEQNE010000003.1"/>
</dbReference>
<evidence type="ECO:0000256" key="1">
    <source>
        <dbReference type="SAM" id="Phobius"/>
    </source>
</evidence>
<dbReference type="Proteomes" id="UP000599109">
    <property type="component" value="Unassembled WGS sequence"/>
</dbReference>
<keyword evidence="3" id="KW-1185">Reference proteome</keyword>
<dbReference type="AlphaFoldDB" id="A0A936Z1F0"/>
<dbReference type="EMBL" id="JAEQNE010000003">
    <property type="protein sequence ID" value="MBL0392511.1"/>
    <property type="molecule type" value="Genomic_DNA"/>
</dbReference>
<feature type="transmembrane region" description="Helical" evidence="1">
    <location>
        <begin position="156"/>
        <end position="180"/>
    </location>
</feature>
<sequence>MDISLPDPSEARASRLNAFVAIAVALLTTFMGICKVKDDNIVQAMQQAQADKLDHWAFYQARNQREEVARAALVQLRLAAASQPADRKPDYDAAIANYEALVKDQATKKEDLRRQAQADQDTYDHLNFRDDQFDLSDAAISISVALLAVASLTQRWWLFLLALLPAGFGTLMGAAGLAGWQLHPTALVKLLT</sequence>
<accession>A0A936Z1F0</accession>
<reference evidence="2 3" key="1">
    <citation type="journal article" date="2017" name="Int. J. Syst. Evol. Microbiol.">
        <title>Ramlibacter monticola sp. nov., isolated from forest soil.</title>
        <authorList>
            <person name="Chaudhary D.K."/>
            <person name="Kim J."/>
        </authorList>
    </citation>
    <scope>NUCLEOTIDE SEQUENCE [LARGE SCALE GENOMIC DNA]</scope>
    <source>
        <strain evidence="2 3">KACC 19175</strain>
    </source>
</reference>
<evidence type="ECO:0000313" key="2">
    <source>
        <dbReference type="EMBL" id="MBL0392511.1"/>
    </source>
</evidence>
<comment type="caution">
    <text evidence="2">The sequence shown here is derived from an EMBL/GenBank/DDBJ whole genome shotgun (WGS) entry which is preliminary data.</text>
</comment>
<dbReference type="Pfam" id="PF14235">
    <property type="entry name" value="DUF4337"/>
    <property type="match status" value="1"/>
</dbReference>
<keyword evidence="1" id="KW-1133">Transmembrane helix</keyword>
<protein>
    <submittedName>
        <fullName evidence="2">DUF4337 domain-containing protein</fullName>
    </submittedName>
</protein>